<dbReference type="EMBL" id="JANIEX010000614">
    <property type="protein sequence ID" value="KAJ3564958.1"/>
    <property type="molecule type" value="Genomic_DNA"/>
</dbReference>
<dbReference type="SUPFAM" id="SSF50370">
    <property type="entry name" value="Ricin B-like lectins"/>
    <property type="match status" value="1"/>
</dbReference>
<feature type="chain" id="PRO_5041974514" description="Ricin B lectin domain-containing protein" evidence="1">
    <location>
        <begin position="21"/>
        <end position="165"/>
    </location>
</feature>
<feature type="signal peptide" evidence="1">
    <location>
        <begin position="1"/>
        <end position="20"/>
    </location>
</feature>
<accession>A0AAD5VTQ8</accession>
<dbReference type="Proteomes" id="UP001213000">
    <property type="component" value="Unassembled WGS sequence"/>
</dbReference>
<organism evidence="2 3">
    <name type="scientific">Leucocoprinus birnbaumii</name>
    <dbReference type="NCBI Taxonomy" id="56174"/>
    <lineage>
        <taxon>Eukaryota</taxon>
        <taxon>Fungi</taxon>
        <taxon>Dikarya</taxon>
        <taxon>Basidiomycota</taxon>
        <taxon>Agaricomycotina</taxon>
        <taxon>Agaricomycetes</taxon>
        <taxon>Agaricomycetidae</taxon>
        <taxon>Agaricales</taxon>
        <taxon>Agaricineae</taxon>
        <taxon>Agaricaceae</taxon>
        <taxon>Leucocoprinus</taxon>
    </lineage>
</organism>
<sequence>MFSKLVSLSLLAISAAVASAREQVTLPAGYYTIHSDYANGFVHSNGGDINPLTIVPESGAQETWYIQPVGGTGHIFNNKATHSYAYAATPGETGDPVFSHVNLQTTWHIYKAGGDMYYISDRPTRDLLDWTATDDSDPRIITLEPPQPDNSDAAQKWHILPVNVN</sequence>
<evidence type="ECO:0000256" key="1">
    <source>
        <dbReference type="SAM" id="SignalP"/>
    </source>
</evidence>
<gene>
    <name evidence="2" type="ORF">NP233_g7948</name>
</gene>
<reference evidence="2" key="1">
    <citation type="submission" date="2022-07" db="EMBL/GenBank/DDBJ databases">
        <title>Genome Sequence of Leucocoprinus birnbaumii.</title>
        <authorList>
            <person name="Buettner E."/>
        </authorList>
    </citation>
    <scope>NUCLEOTIDE SEQUENCE</scope>
    <source>
        <strain evidence="2">VT141</strain>
    </source>
</reference>
<evidence type="ECO:0000313" key="2">
    <source>
        <dbReference type="EMBL" id="KAJ3564958.1"/>
    </source>
</evidence>
<comment type="caution">
    <text evidence="2">The sequence shown here is derived from an EMBL/GenBank/DDBJ whole genome shotgun (WGS) entry which is preliminary data.</text>
</comment>
<dbReference type="InterPro" id="IPR035992">
    <property type="entry name" value="Ricin_B-like_lectins"/>
</dbReference>
<dbReference type="Gene3D" id="2.80.10.50">
    <property type="match status" value="1"/>
</dbReference>
<proteinExistence type="predicted"/>
<keyword evidence="1" id="KW-0732">Signal</keyword>
<evidence type="ECO:0008006" key="4">
    <source>
        <dbReference type="Google" id="ProtNLM"/>
    </source>
</evidence>
<protein>
    <recommendedName>
        <fullName evidence="4">Ricin B lectin domain-containing protein</fullName>
    </recommendedName>
</protein>
<dbReference type="AlphaFoldDB" id="A0AAD5VTQ8"/>
<name>A0AAD5VTQ8_9AGAR</name>
<evidence type="ECO:0000313" key="3">
    <source>
        <dbReference type="Proteomes" id="UP001213000"/>
    </source>
</evidence>
<keyword evidence="3" id="KW-1185">Reference proteome</keyword>